<feature type="domain" description="Peptidase M16 C-terminal" evidence="4">
    <location>
        <begin position="195"/>
        <end position="367"/>
    </location>
</feature>
<evidence type="ECO:0000256" key="2">
    <source>
        <dbReference type="SAM" id="SignalP"/>
    </source>
</evidence>
<feature type="signal peptide" evidence="2">
    <location>
        <begin position="1"/>
        <end position="19"/>
    </location>
</feature>
<dbReference type="AlphaFoldDB" id="A0A2W5TJ30"/>
<dbReference type="Gene3D" id="3.30.830.10">
    <property type="entry name" value="Metalloenzyme, LuxS/M16 peptidase-like"/>
    <property type="match status" value="2"/>
</dbReference>
<keyword evidence="2" id="KW-0732">Signal</keyword>
<feature type="chain" id="PRO_5016087885" evidence="2">
    <location>
        <begin position="20"/>
        <end position="440"/>
    </location>
</feature>
<dbReference type="InterPro" id="IPR050361">
    <property type="entry name" value="MPP/UQCRC_Complex"/>
</dbReference>
<dbReference type="Pfam" id="PF05193">
    <property type="entry name" value="Peptidase_M16_C"/>
    <property type="match status" value="1"/>
</dbReference>
<evidence type="ECO:0000313" key="6">
    <source>
        <dbReference type="Proteomes" id="UP000249061"/>
    </source>
</evidence>
<dbReference type="Proteomes" id="UP000249061">
    <property type="component" value="Unassembled WGS sequence"/>
</dbReference>
<dbReference type="InterPro" id="IPR007863">
    <property type="entry name" value="Peptidase_M16_C"/>
</dbReference>
<dbReference type="Pfam" id="PF00675">
    <property type="entry name" value="Peptidase_M16"/>
    <property type="match status" value="1"/>
</dbReference>
<dbReference type="InterPro" id="IPR011249">
    <property type="entry name" value="Metalloenz_LuxS/M16"/>
</dbReference>
<comment type="caution">
    <text evidence="5">The sequence shown here is derived from an EMBL/GenBank/DDBJ whole genome shotgun (WGS) entry which is preliminary data.</text>
</comment>
<feature type="domain" description="Peptidase M16 N-terminal" evidence="3">
    <location>
        <begin position="49"/>
        <end position="175"/>
    </location>
</feature>
<sequence>MLTSVLLSVALAASPGAFPFPTKVSTLPNGLRVVRVPFNSPGLVAYYTVVRVGSRNEVEPGHTGFAHFFEHMMFRGTQRFPEGTRGALLGKSGFVENAFTTDDVTVYTVSGPSSGLDTLIDVEADRFRNLEYAEPAFQTEAQAVLGEYQKNASNPGLKIEEVNLATSFTRHTYRHTTLGFYEDIVEMPKRYEYSKTFFKRWYTPDNTIVIVVGDFDDNKVMKSITTLYAPWAGKAAKVEVPVEPPQTEARTARLSWPNPTLPRLGLSWHTPAATPRTLDAAIQQVLGAYLVGPTSPLHRTYVLQEQKVERFHSFYDHHRDPCFFGIDARLKTEGDRQVVLDAVTAEIGRIASGKVDDKRLDDIKSNLRYGLQMELETPSQVAVALAMHIGVFGSTDAIDTLYANIAKVTAKDLTAFAGKHLVDTNRTTLDFTVDVKGGAR</sequence>
<evidence type="ECO:0000313" key="5">
    <source>
        <dbReference type="EMBL" id="PZR12716.1"/>
    </source>
</evidence>
<evidence type="ECO:0000259" key="3">
    <source>
        <dbReference type="Pfam" id="PF00675"/>
    </source>
</evidence>
<proteinExistence type="inferred from homology"/>
<dbReference type="EMBL" id="QFQP01000011">
    <property type="protein sequence ID" value="PZR12716.1"/>
    <property type="molecule type" value="Genomic_DNA"/>
</dbReference>
<organism evidence="5 6">
    <name type="scientific">Archangium gephyra</name>
    <dbReference type="NCBI Taxonomy" id="48"/>
    <lineage>
        <taxon>Bacteria</taxon>
        <taxon>Pseudomonadati</taxon>
        <taxon>Myxococcota</taxon>
        <taxon>Myxococcia</taxon>
        <taxon>Myxococcales</taxon>
        <taxon>Cystobacterineae</taxon>
        <taxon>Archangiaceae</taxon>
        <taxon>Archangium</taxon>
    </lineage>
</organism>
<gene>
    <name evidence="5" type="ORF">DI536_14165</name>
</gene>
<dbReference type="GO" id="GO:0046872">
    <property type="term" value="F:metal ion binding"/>
    <property type="evidence" value="ECO:0007669"/>
    <property type="project" value="InterPro"/>
</dbReference>
<dbReference type="PANTHER" id="PTHR11851:SF49">
    <property type="entry name" value="MITOCHONDRIAL-PROCESSING PEPTIDASE SUBUNIT ALPHA"/>
    <property type="match status" value="1"/>
</dbReference>
<dbReference type="PANTHER" id="PTHR11851">
    <property type="entry name" value="METALLOPROTEASE"/>
    <property type="match status" value="1"/>
</dbReference>
<evidence type="ECO:0000256" key="1">
    <source>
        <dbReference type="ARBA" id="ARBA00007261"/>
    </source>
</evidence>
<name>A0A2W5TJ30_9BACT</name>
<dbReference type="SUPFAM" id="SSF63411">
    <property type="entry name" value="LuxS/MPP-like metallohydrolase"/>
    <property type="match status" value="2"/>
</dbReference>
<comment type="similarity">
    <text evidence="1">Belongs to the peptidase M16 family.</text>
</comment>
<evidence type="ECO:0000259" key="4">
    <source>
        <dbReference type="Pfam" id="PF05193"/>
    </source>
</evidence>
<accession>A0A2W5TJ30</accession>
<reference evidence="5 6" key="1">
    <citation type="submission" date="2017-08" db="EMBL/GenBank/DDBJ databases">
        <title>Infants hospitalized years apart are colonized by the same room-sourced microbial strains.</title>
        <authorList>
            <person name="Brooks B."/>
            <person name="Olm M.R."/>
            <person name="Firek B.A."/>
            <person name="Baker R."/>
            <person name="Thomas B.C."/>
            <person name="Morowitz M.J."/>
            <person name="Banfield J.F."/>
        </authorList>
    </citation>
    <scope>NUCLEOTIDE SEQUENCE [LARGE SCALE GENOMIC DNA]</scope>
    <source>
        <strain evidence="5">S2_003_000_R2_14</strain>
    </source>
</reference>
<protein>
    <submittedName>
        <fullName evidence="5">Peptidase M16</fullName>
    </submittedName>
</protein>
<dbReference type="InterPro" id="IPR011765">
    <property type="entry name" value="Pept_M16_N"/>
</dbReference>